<dbReference type="InterPro" id="IPR029026">
    <property type="entry name" value="tRNA_m1G_MTases_N"/>
</dbReference>
<dbReference type="EMBL" id="FQUU01000010">
    <property type="protein sequence ID" value="SHF40743.1"/>
    <property type="molecule type" value="Genomic_DNA"/>
</dbReference>
<dbReference type="InterPro" id="IPR029064">
    <property type="entry name" value="Ribosomal_eL30-like_sf"/>
</dbReference>
<comment type="similarity">
    <text evidence="1">Belongs to the class IV-like SAM-binding methyltransferase superfamily. RNA methyltransferase TrmH family.</text>
</comment>
<dbReference type="CDD" id="cd18109">
    <property type="entry name" value="SpoU-like_RNA-MTase"/>
    <property type="match status" value="1"/>
</dbReference>
<evidence type="ECO:0000256" key="2">
    <source>
        <dbReference type="ARBA" id="ARBA00022603"/>
    </source>
</evidence>
<name>A0A1M5BDV0_9BACT</name>
<dbReference type="GO" id="GO:0008173">
    <property type="term" value="F:RNA methyltransferase activity"/>
    <property type="evidence" value="ECO:0007669"/>
    <property type="project" value="InterPro"/>
</dbReference>
<dbReference type="InterPro" id="IPR001537">
    <property type="entry name" value="SpoU_MeTrfase"/>
</dbReference>
<evidence type="ECO:0000313" key="6">
    <source>
        <dbReference type="EMBL" id="SHF40743.1"/>
    </source>
</evidence>
<evidence type="ECO:0000256" key="3">
    <source>
        <dbReference type="ARBA" id="ARBA00022679"/>
    </source>
</evidence>
<dbReference type="OrthoDB" id="9785673at2"/>
<dbReference type="GO" id="GO:0003723">
    <property type="term" value="F:RNA binding"/>
    <property type="evidence" value="ECO:0007669"/>
    <property type="project" value="InterPro"/>
</dbReference>
<dbReference type="AlphaFoldDB" id="A0A1M5BDV0"/>
<dbReference type="STRING" id="1121884.SAMN02745131_02541"/>
<dbReference type="RefSeq" id="WP_072835712.1">
    <property type="nucleotide sequence ID" value="NZ_FQUU01000010.1"/>
</dbReference>
<dbReference type="GO" id="GO:0032259">
    <property type="term" value="P:methylation"/>
    <property type="evidence" value="ECO:0007669"/>
    <property type="project" value="UniProtKB-KW"/>
</dbReference>
<evidence type="ECO:0000256" key="1">
    <source>
        <dbReference type="ARBA" id="ARBA00007228"/>
    </source>
</evidence>
<proteinExistence type="inferred from homology"/>
<sequence length="244" mass="27139">MLSKKEIKDIQSLGLKKHREETGLFIAEGPKVVNELAQALPGELQMIYGLKDWIEEAGHLFDKHKLTEISESELERMSHLQTAHRVLAVFRQLPAKEPLAKGFTLYLDTIQDPGNFGTIIRIADWFGISDVVCSTGCADLYNPKVVQSTMASIARVNVYYDEEGLWLTRHKDVPVFAAALEGKSVYSCNNVSRGILLIGNESKGIRKEWLSMATEKITIPRIGEAESLNAAVATGIILSHMMKN</sequence>
<dbReference type="Gene3D" id="3.40.1280.10">
    <property type="match status" value="1"/>
</dbReference>
<feature type="domain" description="MRM3-like substrate binding" evidence="5">
    <location>
        <begin position="5"/>
        <end position="88"/>
    </location>
</feature>
<organism evidence="6 7">
    <name type="scientific">Flavisolibacter ginsengisoli DSM 18119</name>
    <dbReference type="NCBI Taxonomy" id="1121884"/>
    <lineage>
        <taxon>Bacteria</taxon>
        <taxon>Pseudomonadati</taxon>
        <taxon>Bacteroidota</taxon>
        <taxon>Chitinophagia</taxon>
        <taxon>Chitinophagales</taxon>
        <taxon>Chitinophagaceae</taxon>
        <taxon>Flavisolibacter</taxon>
    </lineage>
</organism>
<dbReference type="InterPro" id="IPR051259">
    <property type="entry name" value="rRNA_Methyltransferase"/>
</dbReference>
<protein>
    <submittedName>
        <fullName evidence="6">RNA methyltransferase, TrmH family</fullName>
    </submittedName>
</protein>
<evidence type="ECO:0000313" key="7">
    <source>
        <dbReference type="Proteomes" id="UP000184048"/>
    </source>
</evidence>
<evidence type="ECO:0000259" key="5">
    <source>
        <dbReference type="Pfam" id="PF22435"/>
    </source>
</evidence>
<dbReference type="SUPFAM" id="SSF75217">
    <property type="entry name" value="alpha/beta knot"/>
    <property type="match status" value="1"/>
</dbReference>
<dbReference type="Proteomes" id="UP000184048">
    <property type="component" value="Unassembled WGS sequence"/>
</dbReference>
<evidence type="ECO:0000259" key="4">
    <source>
        <dbReference type="Pfam" id="PF00588"/>
    </source>
</evidence>
<dbReference type="PANTHER" id="PTHR43191:SF2">
    <property type="entry name" value="RRNA METHYLTRANSFERASE 3, MITOCHONDRIAL"/>
    <property type="match status" value="1"/>
</dbReference>
<dbReference type="InterPro" id="IPR029028">
    <property type="entry name" value="Alpha/beta_knot_MTases"/>
</dbReference>
<gene>
    <name evidence="6" type="ORF">SAMN02745131_02541</name>
</gene>
<dbReference type="Pfam" id="PF22435">
    <property type="entry name" value="MRM3-like_sub_bind"/>
    <property type="match status" value="1"/>
</dbReference>
<dbReference type="Gene3D" id="3.30.1330.30">
    <property type="match status" value="1"/>
</dbReference>
<keyword evidence="2 6" id="KW-0489">Methyltransferase</keyword>
<dbReference type="PANTHER" id="PTHR43191">
    <property type="entry name" value="RRNA METHYLTRANSFERASE 3"/>
    <property type="match status" value="1"/>
</dbReference>
<accession>A0A1M5BDV0</accession>
<dbReference type="SUPFAM" id="SSF55315">
    <property type="entry name" value="L30e-like"/>
    <property type="match status" value="1"/>
</dbReference>
<keyword evidence="7" id="KW-1185">Reference proteome</keyword>
<dbReference type="Pfam" id="PF00588">
    <property type="entry name" value="SpoU_methylase"/>
    <property type="match status" value="1"/>
</dbReference>
<feature type="domain" description="tRNA/rRNA methyltransferase SpoU type" evidence="4">
    <location>
        <begin position="103"/>
        <end position="238"/>
    </location>
</feature>
<reference evidence="6 7" key="1">
    <citation type="submission" date="2016-11" db="EMBL/GenBank/DDBJ databases">
        <authorList>
            <person name="Jaros S."/>
            <person name="Januszkiewicz K."/>
            <person name="Wedrychowicz H."/>
        </authorList>
    </citation>
    <scope>NUCLEOTIDE SEQUENCE [LARGE SCALE GENOMIC DNA]</scope>
    <source>
        <strain evidence="6 7">DSM 18119</strain>
    </source>
</reference>
<dbReference type="InterPro" id="IPR053888">
    <property type="entry name" value="MRM3-like_sub_bind"/>
</dbReference>
<dbReference type="GO" id="GO:0006396">
    <property type="term" value="P:RNA processing"/>
    <property type="evidence" value="ECO:0007669"/>
    <property type="project" value="InterPro"/>
</dbReference>
<keyword evidence="3 6" id="KW-0808">Transferase</keyword>